<proteinExistence type="predicted"/>
<accession>A0ACA9K8S1</accession>
<comment type="caution">
    <text evidence="1">The sequence shown here is derived from an EMBL/GenBank/DDBJ whole genome shotgun (WGS) entry which is preliminary data.</text>
</comment>
<protein>
    <submittedName>
        <fullName evidence="1">3363_t:CDS:1</fullName>
    </submittedName>
</protein>
<dbReference type="Proteomes" id="UP000789702">
    <property type="component" value="Unassembled WGS sequence"/>
</dbReference>
<dbReference type="EMBL" id="CAJVPU010000712">
    <property type="protein sequence ID" value="CAG8459817.1"/>
    <property type="molecule type" value="Genomic_DNA"/>
</dbReference>
<evidence type="ECO:0000313" key="1">
    <source>
        <dbReference type="EMBL" id="CAG8459817.1"/>
    </source>
</evidence>
<reference evidence="1" key="1">
    <citation type="submission" date="2021-06" db="EMBL/GenBank/DDBJ databases">
        <authorList>
            <person name="Kallberg Y."/>
            <person name="Tangrot J."/>
            <person name="Rosling A."/>
        </authorList>
    </citation>
    <scope>NUCLEOTIDE SEQUENCE</scope>
    <source>
        <strain evidence="1">IL203A</strain>
    </source>
</reference>
<sequence>MSSNLNDDRRQQHSADLQKQRNSGRDEVEDDINIICNVQTEREFIYCNFLGQLLRIGTLEALHGQKKLKRRVVLYSRTIRLSKKNKNNSSLYQVSASDEFTESLSKNLLIIVENLNESDCSCVTTSF</sequence>
<name>A0ACA9K8S1_9GLOM</name>
<gene>
    <name evidence="1" type="ORF">DHETER_LOCUS1228</name>
</gene>
<organism evidence="1 2">
    <name type="scientific">Dentiscutata heterogama</name>
    <dbReference type="NCBI Taxonomy" id="1316150"/>
    <lineage>
        <taxon>Eukaryota</taxon>
        <taxon>Fungi</taxon>
        <taxon>Fungi incertae sedis</taxon>
        <taxon>Mucoromycota</taxon>
        <taxon>Glomeromycotina</taxon>
        <taxon>Glomeromycetes</taxon>
        <taxon>Diversisporales</taxon>
        <taxon>Gigasporaceae</taxon>
        <taxon>Dentiscutata</taxon>
    </lineage>
</organism>
<evidence type="ECO:0000313" key="2">
    <source>
        <dbReference type="Proteomes" id="UP000789702"/>
    </source>
</evidence>
<keyword evidence="2" id="KW-1185">Reference proteome</keyword>